<dbReference type="Pfam" id="PF25917">
    <property type="entry name" value="BSH_RND"/>
    <property type="match status" value="1"/>
</dbReference>
<dbReference type="Gene3D" id="2.40.50.100">
    <property type="match status" value="1"/>
</dbReference>
<evidence type="ECO:0000256" key="1">
    <source>
        <dbReference type="SAM" id="Coils"/>
    </source>
</evidence>
<dbReference type="InterPro" id="IPR022275">
    <property type="entry name" value="NHPM_bacteriocin_SS_HylD"/>
</dbReference>
<sequence>MTERSIFRQKALDRLASPEQLDQLMQISSPRGWMAVFCLSGFVVLGLGWSIFGRLPIAVSGQGVMIRPGKVVDLQATVPGQLMTLNVRSGDEIRKGQVLATLSQSELEKELQQQKVKLAELLSHNISAVSLQSQRVGLERRSLQQRRDILTQRIHQAETMAPRLQSKGLDAIAQKRRSIQQSLNSARQQSPVLQSRLDQRKALQGQGAISKDAVLEAEQLYLQSLDKIAALEAQIKELDVQETNTEQTFQENLTAIADLNTQLKQLDNQETNLVQQNLEVNHDRAQQIQAVKSAIAQLELKLKNTTQIVSEYNGRVLEVSAAQGQIMGQGTRLGSIEQNGSPKLVALVYFPVKDGKRLKPGMKLQVTPDTVQRERFGGIVGTIKNISPFPITPEGANNRLGNSALVKRLAASEPQIEVMAELEFDRSTFSGFRWSSSQGPQLEMTSGTTASVRVTVDEQAPIAFVLPFLKSVTGVY</sequence>
<dbReference type="PANTHER" id="PTHR30386">
    <property type="entry name" value="MEMBRANE FUSION SUBUNIT OF EMRAB-TOLC MULTIDRUG EFFLUX PUMP"/>
    <property type="match status" value="1"/>
</dbReference>
<keyword evidence="2" id="KW-0472">Membrane</keyword>
<feature type="transmembrane region" description="Helical" evidence="2">
    <location>
        <begin position="33"/>
        <end position="52"/>
    </location>
</feature>
<reference evidence="4" key="1">
    <citation type="journal article" date="2023" name="Plants (Basel)">
        <title>Genomic Analysis of Leptolyngbya boryana CZ1 Reveals Efficient Carbon Fixation Modules.</title>
        <authorList>
            <person name="Bai X."/>
            <person name="Wang H."/>
            <person name="Cheng W."/>
            <person name="Wang J."/>
            <person name="Ma M."/>
            <person name="Hu H."/>
            <person name="Song Z."/>
            <person name="Ma H."/>
            <person name="Fan Y."/>
            <person name="Du C."/>
            <person name="Xu J."/>
        </authorList>
    </citation>
    <scope>NUCLEOTIDE SEQUENCE</scope>
    <source>
        <strain evidence="4">CZ1</strain>
    </source>
</reference>
<evidence type="ECO:0000256" key="2">
    <source>
        <dbReference type="SAM" id="Phobius"/>
    </source>
</evidence>
<dbReference type="SUPFAM" id="SSF111369">
    <property type="entry name" value="HlyD-like secretion proteins"/>
    <property type="match status" value="1"/>
</dbReference>
<dbReference type="Gene3D" id="1.10.287.470">
    <property type="entry name" value="Helix hairpin bin"/>
    <property type="match status" value="1"/>
</dbReference>
<feature type="coiled-coil region" evidence="1">
    <location>
        <begin position="104"/>
        <end position="189"/>
    </location>
</feature>
<name>A0AA97AU06_LEPBY</name>
<accession>A0AA97AU06</accession>
<dbReference type="AlphaFoldDB" id="A0AA97AU06"/>
<gene>
    <name evidence="4" type="ORF">Q2T42_18225</name>
</gene>
<feature type="coiled-coil region" evidence="1">
    <location>
        <begin position="221"/>
        <end position="315"/>
    </location>
</feature>
<evidence type="ECO:0000313" key="4">
    <source>
        <dbReference type="EMBL" id="WNZ43781.1"/>
    </source>
</evidence>
<dbReference type="InterPro" id="IPR050739">
    <property type="entry name" value="MFP"/>
</dbReference>
<dbReference type="InterPro" id="IPR058625">
    <property type="entry name" value="MdtA-like_BSH"/>
</dbReference>
<organism evidence="4">
    <name type="scientific">Leptolyngbya boryana CZ1</name>
    <dbReference type="NCBI Taxonomy" id="3060204"/>
    <lineage>
        <taxon>Bacteria</taxon>
        <taxon>Bacillati</taxon>
        <taxon>Cyanobacteriota</taxon>
        <taxon>Cyanophyceae</taxon>
        <taxon>Leptolyngbyales</taxon>
        <taxon>Leptolyngbyaceae</taxon>
        <taxon>Leptolyngbya group</taxon>
        <taxon>Leptolyngbya</taxon>
    </lineage>
</organism>
<protein>
    <submittedName>
        <fullName evidence="4">NHLP bacteriocin system secretion protein</fullName>
    </submittedName>
</protein>
<keyword evidence="1" id="KW-0175">Coiled coil</keyword>
<dbReference type="PRINTS" id="PR01490">
    <property type="entry name" value="RTXTOXIND"/>
</dbReference>
<dbReference type="EMBL" id="CP130144">
    <property type="protein sequence ID" value="WNZ43781.1"/>
    <property type="molecule type" value="Genomic_DNA"/>
</dbReference>
<dbReference type="RefSeq" id="WP_316425949.1">
    <property type="nucleotide sequence ID" value="NZ_CP130144.1"/>
</dbReference>
<proteinExistence type="predicted"/>
<evidence type="ECO:0000259" key="3">
    <source>
        <dbReference type="Pfam" id="PF25917"/>
    </source>
</evidence>
<keyword evidence="2" id="KW-0812">Transmembrane</keyword>
<dbReference type="NCBIfam" id="TIGR03794">
    <property type="entry name" value="NHLM_micro_HlyD"/>
    <property type="match status" value="1"/>
</dbReference>
<keyword evidence="2" id="KW-1133">Transmembrane helix</keyword>
<dbReference type="PANTHER" id="PTHR30386:SF28">
    <property type="entry name" value="EXPORTED PROTEIN"/>
    <property type="match status" value="1"/>
</dbReference>
<feature type="domain" description="Multidrug resistance protein MdtA-like barrel-sandwich hybrid" evidence="3">
    <location>
        <begin position="71"/>
        <end position="331"/>
    </location>
</feature>
<reference evidence="4" key="2">
    <citation type="submission" date="2023-07" db="EMBL/GenBank/DDBJ databases">
        <authorList>
            <person name="Bai X.-H."/>
            <person name="Wang H.-H."/>
            <person name="Wang J."/>
            <person name="Ma M.-Y."/>
            <person name="Hu H.-H."/>
            <person name="Song Z.-L."/>
            <person name="Ma H.-G."/>
            <person name="Fan Y."/>
            <person name="Du C.-Y."/>
            <person name="Xu J.-C."/>
        </authorList>
    </citation>
    <scope>NUCLEOTIDE SEQUENCE</scope>
    <source>
        <strain evidence="4">CZ1</strain>
    </source>
</reference>